<comment type="caution">
    <text evidence="1">The sequence shown here is derived from an EMBL/GenBank/DDBJ whole genome shotgun (WGS) entry which is preliminary data.</text>
</comment>
<evidence type="ECO:0000313" key="1">
    <source>
        <dbReference type="EMBL" id="KAI7962564.1"/>
    </source>
</evidence>
<reference evidence="2" key="1">
    <citation type="journal article" date="2018" name="BMC Genomics">
        <title>Genomic insights into host adaptation between the wheat stripe rust pathogen (Puccinia striiformis f. sp. tritici) and the barley stripe rust pathogen (Puccinia striiformis f. sp. hordei).</title>
        <authorList>
            <person name="Xia C."/>
            <person name="Wang M."/>
            <person name="Yin C."/>
            <person name="Cornejo O.E."/>
            <person name="Hulbert S.H."/>
            <person name="Chen X."/>
        </authorList>
    </citation>
    <scope>NUCLEOTIDE SEQUENCE [LARGE SCALE GENOMIC DNA]</scope>
    <source>
        <strain evidence="2">93-210</strain>
    </source>
</reference>
<dbReference type="EMBL" id="CM045865">
    <property type="protein sequence ID" value="KAI7962564.1"/>
    <property type="molecule type" value="Genomic_DNA"/>
</dbReference>
<sequence length="184" mass="21339">MHLTLLPLLNKQIKTTSPSLTPSDLWKRPQDKRTLILRAQTELKNRIDQIKSTITSICPADIGLMMSPPDQMDDQDLKGLKSYRLHRLKPKVNEEVLYQINQVFTRAPELFQQSILPPLKHNNVRPNTHDNRKNLAKEVNLASTMIESTIKLFEWSELDSAQENWTSELPQLDEVMTKIMHLAY</sequence>
<dbReference type="Proteomes" id="UP001060170">
    <property type="component" value="Chromosome 1"/>
</dbReference>
<proteinExistence type="predicted"/>
<keyword evidence="2" id="KW-1185">Reference proteome</keyword>
<accession>A0ACC0EXU2</accession>
<protein>
    <submittedName>
        <fullName evidence="1">Uncharacterized protein</fullName>
    </submittedName>
</protein>
<organism evidence="1 2">
    <name type="scientific">Puccinia striiformis f. sp. tritici</name>
    <dbReference type="NCBI Taxonomy" id="168172"/>
    <lineage>
        <taxon>Eukaryota</taxon>
        <taxon>Fungi</taxon>
        <taxon>Dikarya</taxon>
        <taxon>Basidiomycota</taxon>
        <taxon>Pucciniomycotina</taxon>
        <taxon>Pucciniomycetes</taxon>
        <taxon>Pucciniales</taxon>
        <taxon>Pucciniaceae</taxon>
        <taxon>Puccinia</taxon>
    </lineage>
</organism>
<reference evidence="2" key="2">
    <citation type="journal article" date="2018" name="Mol. Plant Microbe Interact.">
        <title>Genome sequence resources for the wheat stripe rust pathogen (Puccinia striiformis f. sp. tritici) and the barley stripe rust pathogen (Puccinia striiformis f. sp. hordei).</title>
        <authorList>
            <person name="Xia C."/>
            <person name="Wang M."/>
            <person name="Yin C."/>
            <person name="Cornejo O.E."/>
            <person name="Hulbert S.H."/>
            <person name="Chen X."/>
        </authorList>
    </citation>
    <scope>NUCLEOTIDE SEQUENCE [LARGE SCALE GENOMIC DNA]</scope>
    <source>
        <strain evidence="2">93-210</strain>
    </source>
</reference>
<evidence type="ECO:0000313" key="2">
    <source>
        <dbReference type="Proteomes" id="UP001060170"/>
    </source>
</evidence>
<gene>
    <name evidence="1" type="ORF">MJO28_000658</name>
</gene>
<name>A0ACC0EXU2_9BASI</name>
<reference evidence="1 2" key="3">
    <citation type="journal article" date="2022" name="Microbiol. Spectr.">
        <title>Folding features and dynamics of 3D genome architecture in plant fungal pathogens.</title>
        <authorList>
            <person name="Xia C."/>
        </authorList>
    </citation>
    <scope>NUCLEOTIDE SEQUENCE [LARGE SCALE GENOMIC DNA]</scope>
    <source>
        <strain evidence="1 2">93-210</strain>
    </source>
</reference>